<evidence type="ECO:0000313" key="3">
    <source>
        <dbReference type="EMBL" id="GAA3811311.1"/>
    </source>
</evidence>
<evidence type="ECO:0000256" key="1">
    <source>
        <dbReference type="ARBA" id="ARBA00022801"/>
    </source>
</evidence>
<gene>
    <name evidence="3" type="ORF">GCM10022226_34790</name>
</gene>
<dbReference type="InterPro" id="IPR007295">
    <property type="entry name" value="DUF402"/>
</dbReference>
<dbReference type="Gene3D" id="2.40.380.10">
    <property type="entry name" value="FomD-like"/>
    <property type="match status" value="1"/>
</dbReference>
<evidence type="ECO:0000313" key="4">
    <source>
        <dbReference type="Proteomes" id="UP001500888"/>
    </source>
</evidence>
<reference evidence="4" key="1">
    <citation type="journal article" date="2019" name="Int. J. Syst. Evol. Microbiol.">
        <title>The Global Catalogue of Microorganisms (GCM) 10K type strain sequencing project: providing services to taxonomists for standard genome sequencing and annotation.</title>
        <authorList>
            <consortium name="The Broad Institute Genomics Platform"/>
            <consortium name="The Broad Institute Genome Sequencing Center for Infectious Disease"/>
            <person name="Wu L."/>
            <person name="Ma J."/>
        </authorList>
    </citation>
    <scope>NUCLEOTIDE SEQUENCE [LARGE SCALE GENOMIC DNA]</scope>
    <source>
        <strain evidence="4">JCM 16908</strain>
    </source>
</reference>
<evidence type="ECO:0000259" key="2">
    <source>
        <dbReference type="Pfam" id="PF04167"/>
    </source>
</evidence>
<comment type="caution">
    <text evidence="3">The sequence shown here is derived from an EMBL/GenBank/DDBJ whole genome shotgun (WGS) entry which is preliminary data.</text>
</comment>
<dbReference type="EMBL" id="BAAAZR010000008">
    <property type="protein sequence ID" value="GAA3811311.1"/>
    <property type="molecule type" value="Genomic_DNA"/>
</dbReference>
<proteinExistence type="predicted"/>
<protein>
    <recommendedName>
        <fullName evidence="2">DUF402 domain-containing protein</fullName>
    </recommendedName>
</protein>
<dbReference type="InterPro" id="IPR035930">
    <property type="entry name" value="FomD-like_sf"/>
</dbReference>
<sequence length="185" mass="20246">MPEKPAEPPVSVQAPEAGATGVALEVVYTKFDGSLHWHHGAALLGEDEHGIWTGCPAGSIGRRGSEPEVIWPQPFVILFPRGAWWTATFNGTPSKVAIYCDITTVPRWRDGQVTMVDLDLDVIRLRDGRVLLDDEDEFAEHQVRYSYPGEVVTQAERSAAWLMDAVGQGAPPFSGAHEPWLATVS</sequence>
<keyword evidence="1" id="KW-0378">Hydrolase</keyword>
<dbReference type="SUPFAM" id="SSF159234">
    <property type="entry name" value="FomD-like"/>
    <property type="match status" value="1"/>
</dbReference>
<organism evidence="3 4">
    <name type="scientific">Sphaerisporangium flaviroseum</name>
    <dbReference type="NCBI Taxonomy" id="509199"/>
    <lineage>
        <taxon>Bacteria</taxon>
        <taxon>Bacillati</taxon>
        <taxon>Actinomycetota</taxon>
        <taxon>Actinomycetes</taxon>
        <taxon>Streptosporangiales</taxon>
        <taxon>Streptosporangiaceae</taxon>
        <taxon>Sphaerisporangium</taxon>
    </lineage>
</organism>
<dbReference type="PANTHER" id="PTHR39159">
    <property type="match status" value="1"/>
</dbReference>
<dbReference type="PANTHER" id="PTHR39159:SF1">
    <property type="entry name" value="UPF0374 PROTEIN YGAC"/>
    <property type="match status" value="1"/>
</dbReference>
<keyword evidence="4" id="KW-1185">Reference proteome</keyword>
<name>A0ABP7I7B8_9ACTN</name>
<accession>A0ABP7I7B8</accession>
<dbReference type="Pfam" id="PF04167">
    <property type="entry name" value="DUF402"/>
    <property type="match status" value="1"/>
</dbReference>
<dbReference type="Proteomes" id="UP001500888">
    <property type="component" value="Unassembled WGS sequence"/>
</dbReference>
<feature type="domain" description="DUF402" evidence="2">
    <location>
        <begin position="32"/>
        <end position="168"/>
    </location>
</feature>
<dbReference type="InterPro" id="IPR050212">
    <property type="entry name" value="Ntdp-like"/>
</dbReference>
<dbReference type="RefSeq" id="WP_344940439.1">
    <property type="nucleotide sequence ID" value="NZ_BAAAZR010000008.1"/>
</dbReference>